<dbReference type="Gene3D" id="3.90.1150.10">
    <property type="entry name" value="Aspartate Aminotransferase, domain 1"/>
    <property type="match status" value="1"/>
</dbReference>
<dbReference type="GO" id="GO:0008117">
    <property type="term" value="F:sphinganine-1-phosphate aldolase activity"/>
    <property type="evidence" value="ECO:0007669"/>
    <property type="project" value="UniProtKB-EC"/>
</dbReference>
<dbReference type="PANTHER" id="PTHR42735">
    <property type="match status" value="1"/>
</dbReference>
<evidence type="ECO:0000256" key="10">
    <source>
        <dbReference type="ARBA" id="ARBA00023098"/>
    </source>
</evidence>
<evidence type="ECO:0000256" key="7">
    <source>
        <dbReference type="ARBA" id="ARBA00022898"/>
    </source>
</evidence>
<dbReference type="FunFam" id="6.10.140.2150:FF:000001">
    <property type="entry name" value="Sphingosine-1-phosphate lyase 1"/>
    <property type="match status" value="1"/>
</dbReference>
<protein>
    <recommendedName>
        <fullName evidence="14">sphinganine-1-phosphate aldolase</fullName>
        <ecNumber evidence="14">4.1.2.27</ecNumber>
    </recommendedName>
    <alternativeName>
        <fullName evidence="15">Sphingosine-1-phosphate aldolase</fullName>
    </alternativeName>
</protein>
<keyword evidence="19" id="KW-1185">Reference proteome</keyword>
<accession>A0AA36AU84</accession>
<evidence type="ECO:0000256" key="5">
    <source>
        <dbReference type="ARBA" id="ARBA00022692"/>
    </source>
</evidence>
<dbReference type="Proteomes" id="UP001162480">
    <property type="component" value="Chromosome 5"/>
</dbReference>
<evidence type="ECO:0000256" key="3">
    <source>
        <dbReference type="ARBA" id="ARBA00004760"/>
    </source>
</evidence>
<gene>
    <name evidence="18" type="ORF">OCTVUL_1B017126</name>
</gene>
<dbReference type="GO" id="GO:0019752">
    <property type="term" value="P:carboxylic acid metabolic process"/>
    <property type="evidence" value="ECO:0007669"/>
    <property type="project" value="InterPro"/>
</dbReference>
<dbReference type="GO" id="GO:0005789">
    <property type="term" value="C:endoplasmic reticulum membrane"/>
    <property type="evidence" value="ECO:0007669"/>
    <property type="project" value="UniProtKB-SubCell"/>
</dbReference>
<evidence type="ECO:0000256" key="16">
    <source>
        <dbReference type="PIRSR" id="PIRSR602129-50"/>
    </source>
</evidence>
<evidence type="ECO:0000256" key="17">
    <source>
        <dbReference type="RuleBase" id="RU000382"/>
    </source>
</evidence>
<evidence type="ECO:0000256" key="9">
    <source>
        <dbReference type="ARBA" id="ARBA00022989"/>
    </source>
</evidence>
<keyword evidence="5" id="KW-0812">Transmembrane</keyword>
<keyword evidence="11" id="KW-0472">Membrane</keyword>
<organism evidence="18 19">
    <name type="scientific">Octopus vulgaris</name>
    <name type="common">Common octopus</name>
    <dbReference type="NCBI Taxonomy" id="6645"/>
    <lineage>
        <taxon>Eukaryota</taxon>
        <taxon>Metazoa</taxon>
        <taxon>Spiralia</taxon>
        <taxon>Lophotrochozoa</taxon>
        <taxon>Mollusca</taxon>
        <taxon>Cephalopoda</taxon>
        <taxon>Coleoidea</taxon>
        <taxon>Octopodiformes</taxon>
        <taxon>Octopoda</taxon>
        <taxon>Incirrata</taxon>
        <taxon>Octopodidae</taxon>
        <taxon>Octopus</taxon>
    </lineage>
</organism>
<comment type="pathway">
    <text evidence="3">Lipid metabolism; sphingolipid metabolism.</text>
</comment>
<dbReference type="Gene3D" id="6.10.140.2150">
    <property type="match status" value="1"/>
</dbReference>
<keyword evidence="7 16" id="KW-0663">Pyridoxal phosphate</keyword>
<dbReference type="SUPFAM" id="SSF53383">
    <property type="entry name" value="PLP-dependent transferases"/>
    <property type="match status" value="1"/>
</dbReference>
<name>A0AA36AU84_OCTVU</name>
<feature type="modified residue" description="N6-(pyridoxal phosphate)lysine" evidence="16">
    <location>
        <position position="350"/>
    </location>
</feature>
<evidence type="ECO:0000256" key="1">
    <source>
        <dbReference type="ARBA" id="ARBA00001933"/>
    </source>
</evidence>
<evidence type="ECO:0000256" key="15">
    <source>
        <dbReference type="ARBA" id="ARBA00042568"/>
    </source>
</evidence>
<keyword evidence="12 17" id="KW-0456">Lyase</keyword>
<sequence length="552" mass="61415">MNMASETMNLLMNPIFVGTKFIQEKINKLFEGKPAWQIVLLSCGTTIMVIKLHDLLESEEHLTLRIKRTLFKILRKVPAVQQKIDKSLKETAQQINESIKHSINSEPYVQVVPEKGFSSEDVMKEVERYRAYGVVDWKKGWCSGMIYGSNEELTKLLAKVYEIFAFSNPLHPEVFPDIRKMEAEIVRMTCNLFNGSSASCGIVTTGGTESIMLACLAYRNRAYSKGIKIPEIIAPKTAHAAFDKAAMVLRMRLTHIPVDPVTKKVDVNAMKRAINKNTCLLVGSAPQFPHGIIDPIAEISELGLKYNIPVHCDCCLGGFLVPFLEKAGFHMDPVDFRLPGVTSISADTHKYGQAPKGSAVLMYKDPNYRKFQWFSITNWPGGIYATPTFAGSRAGSEIASCWATMMFTGMEGYVDAAWKIISTARAMAKVLKNIHSIEVLGDPKMSVIAFTSKEFDIYRLSDALTAKGWTLNPLQFPASIHMCVTLAHTKPEVVERFEKDVAESVEVILQNPSEKCQGAGALYGMSQTIPDRSIVEDVTGIYLDASYDTTNH</sequence>
<dbReference type="FunFam" id="3.40.640.10:FF:000020">
    <property type="entry name" value="sphingosine-1-phosphate lyase 1"/>
    <property type="match status" value="1"/>
</dbReference>
<keyword evidence="8" id="KW-0746">Sphingolipid metabolism</keyword>
<comment type="similarity">
    <text evidence="13">Belongs to the group II decarboxylase family. Sphingosine-1-phosphate lyase subfamily.</text>
</comment>
<evidence type="ECO:0000256" key="14">
    <source>
        <dbReference type="ARBA" id="ARBA00038965"/>
    </source>
</evidence>
<keyword evidence="6" id="KW-0256">Endoplasmic reticulum</keyword>
<evidence type="ECO:0000256" key="11">
    <source>
        <dbReference type="ARBA" id="ARBA00023136"/>
    </source>
</evidence>
<dbReference type="AlphaFoldDB" id="A0AA36AU84"/>
<dbReference type="Gene3D" id="3.40.640.10">
    <property type="entry name" value="Type I PLP-dependent aspartate aminotransferase-like (Major domain)"/>
    <property type="match status" value="1"/>
</dbReference>
<dbReference type="InterPro" id="IPR015422">
    <property type="entry name" value="PyrdxlP-dep_Trfase_small"/>
</dbReference>
<dbReference type="GO" id="GO:0030170">
    <property type="term" value="F:pyridoxal phosphate binding"/>
    <property type="evidence" value="ECO:0007669"/>
    <property type="project" value="InterPro"/>
</dbReference>
<comment type="cofactor">
    <cofactor evidence="1 16 17">
        <name>pyridoxal 5'-phosphate</name>
        <dbReference type="ChEBI" id="CHEBI:597326"/>
    </cofactor>
</comment>
<evidence type="ECO:0000313" key="18">
    <source>
        <dbReference type="EMBL" id="CAI9722403.1"/>
    </source>
</evidence>
<keyword evidence="9" id="KW-1133">Transmembrane helix</keyword>
<dbReference type="InterPro" id="IPR015424">
    <property type="entry name" value="PyrdxlP-dep_Trfase"/>
</dbReference>
<dbReference type="GO" id="GO:0030149">
    <property type="term" value="P:sphingolipid catabolic process"/>
    <property type="evidence" value="ECO:0007669"/>
    <property type="project" value="TreeGrafter"/>
</dbReference>
<reference evidence="18" key="1">
    <citation type="submission" date="2023-08" db="EMBL/GenBank/DDBJ databases">
        <authorList>
            <person name="Alioto T."/>
            <person name="Alioto T."/>
            <person name="Gomez Garrido J."/>
        </authorList>
    </citation>
    <scope>NUCLEOTIDE SEQUENCE</scope>
</reference>
<evidence type="ECO:0000256" key="8">
    <source>
        <dbReference type="ARBA" id="ARBA00022919"/>
    </source>
</evidence>
<evidence type="ECO:0000256" key="4">
    <source>
        <dbReference type="ARBA" id="ARBA00004991"/>
    </source>
</evidence>
<keyword evidence="10" id="KW-0443">Lipid metabolism</keyword>
<evidence type="ECO:0000256" key="12">
    <source>
        <dbReference type="ARBA" id="ARBA00023239"/>
    </source>
</evidence>
<evidence type="ECO:0000256" key="6">
    <source>
        <dbReference type="ARBA" id="ARBA00022824"/>
    </source>
</evidence>
<dbReference type="EC" id="4.1.2.27" evidence="14"/>
<dbReference type="Pfam" id="PF00282">
    <property type="entry name" value="Pyridoxal_deC"/>
    <property type="match status" value="1"/>
</dbReference>
<evidence type="ECO:0000256" key="13">
    <source>
        <dbReference type="ARBA" id="ARBA00038302"/>
    </source>
</evidence>
<dbReference type="EMBL" id="OX597818">
    <property type="protein sequence ID" value="CAI9722403.1"/>
    <property type="molecule type" value="Genomic_DNA"/>
</dbReference>
<dbReference type="PANTHER" id="PTHR42735:SF6">
    <property type="entry name" value="SPHINGOSINE-1-PHOSPHATE LYASE 1"/>
    <property type="match status" value="1"/>
</dbReference>
<proteinExistence type="inferred from homology"/>
<dbReference type="InterPro" id="IPR015421">
    <property type="entry name" value="PyrdxlP-dep_Trfase_major"/>
</dbReference>
<dbReference type="InterPro" id="IPR050477">
    <property type="entry name" value="GrpII_AminoAcid_Decarb"/>
</dbReference>
<evidence type="ECO:0000256" key="2">
    <source>
        <dbReference type="ARBA" id="ARBA00004389"/>
    </source>
</evidence>
<dbReference type="CDD" id="cd06450">
    <property type="entry name" value="DOPA_deC_like"/>
    <property type="match status" value="1"/>
</dbReference>
<comment type="subcellular location">
    <subcellularLocation>
        <location evidence="2">Endoplasmic reticulum membrane</location>
        <topology evidence="2">Single-pass membrane protein</topology>
    </subcellularLocation>
</comment>
<comment type="pathway">
    <text evidence="4">Sphingolipid metabolism.</text>
</comment>
<dbReference type="InterPro" id="IPR002129">
    <property type="entry name" value="PyrdxlP-dep_de-COase"/>
</dbReference>
<evidence type="ECO:0000313" key="19">
    <source>
        <dbReference type="Proteomes" id="UP001162480"/>
    </source>
</evidence>